<gene>
    <name evidence="7" type="ORF">SAMN05421680_104161</name>
    <name evidence="6" type="ORF">Xmau_01044</name>
</gene>
<dbReference type="CDD" id="cd08464">
    <property type="entry name" value="PBP2_DntR_like_2"/>
    <property type="match status" value="1"/>
</dbReference>
<dbReference type="InterPro" id="IPR036390">
    <property type="entry name" value="WH_DNA-bd_sf"/>
</dbReference>
<dbReference type="AlphaFoldDB" id="A0A1I3M4R0"/>
<name>A0A1I3M4R0_9GAMM</name>
<evidence type="ECO:0000256" key="1">
    <source>
        <dbReference type="ARBA" id="ARBA00009437"/>
    </source>
</evidence>
<dbReference type="Pfam" id="PF00126">
    <property type="entry name" value="HTH_1"/>
    <property type="match status" value="1"/>
</dbReference>
<organism evidence="7 8">
    <name type="scientific">Xenorhabdus mauleonii</name>
    <dbReference type="NCBI Taxonomy" id="351675"/>
    <lineage>
        <taxon>Bacteria</taxon>
        <taxon>Pseudomonadati</taxon>
        <taxon>Pseudomonadota</taxon>
        <taxon>Gammaproteobacteria</taxon>
        <taxon>Enterobacterales</taxon>
        <taxon>Morganellaceae</taxon>
        <taxon>Xenorhabdus</taxon>
    </lineage>
</organism>
<dbReference type="InterPro" id="IPR050389">
    <property type="entry name" value="LysR-type_TF"/>
</dbReference>
<accession>A0A1I3M4R0</accession>
<dbReference type="InterPro" id="IPR036388">
    <property type="entry name" value="WH-like_DNA-bd_sf"/>
</dbReference>
<evidence type="ECO:0000313" key="8">
    <source>
        <dbReference type="Proteomes" id="UP000198919"/>
    </source>
</evidence>
<evidence type="ECO:0000313" key="6">
    <source>
        <dbReference type="EMBL" id="PHM45394.1"/>
    </source>
</evidence>
<dbReference type="PANTHER" id="PTHR30118:SF15">
    <property type="entry name" value="TRANSCRIPTIONAL REGULATORY PROTEIN"/>
    <property type="match status" value="1"/>
</dbReference>
<dbReference type="Proteomes" id="UP000198919">
    <property type="component" value="Unassembled WGS sequence"/>
</dbReference>
<reference evidence="8" key="1">
    <citation type="submission" date="2016-10" db="EMBL/GenBank/DDBJ databases">
        <authorList>
            <person name="Varghese N."/>
            <person name="Submissions S."/>
        </authorList>
    </citation>
    <scope>NUCLEOTIDE SEQUENCE [LARGE SCALE GENOMIC DNA]</scope>
    <source>
        <strain evidence="8">DSM 17908</strain>
    </source>
</reference>
<dbReference type="EMBL" id="NITY01000002">
    <property type="protein sequence ID" value="PHM45394.1"/>
    <property type="molecule type" value="Genomic_DNA"/>
</dbReference>
<dbReference type="PANTHER" id="PTHR30118">
    <property type="entry name" value="HTH-TYPE TRANSCRIPTIONAL REGULATOR LEUO-RELATED"/>
    <property type="match status" value="1"/>
</dbReference>
<evidence type="ECO:0000313" key="7">
    <source>
        <dbReference type="EMBL" id="SFI91696.1"/>
    </source>
</evidence>
<evidence type="ECO:0000313" key="9">
    <source>
        <dbReference type="Proteomes" id="UP000224607"/>
    </source>
</evidence>
<dbReference type="SUPFAM" id="SSF53850">
    <property type="entry name" value="Periplasmic binding protein-like II"/>
    <property type="match status" value="1"/>
</dbReference>
<dbReference type="InterPro" id="IPR000847">
    <property type="entry name" value="LysR_HTH_N"/>
</dbReference>
<protein>
    <submittedName>
        <fullName evidence="6">MexT protein</fullName>
    </submittedName>
    <submittedName>
        <fullName evidence="7">Transcriptional regulator, LysR family</fullName>
    </submittedName>
</protein>
<reference evidence="6 9" key="3">
    <citation type="journal article" date="2017" name="Nat. Microbiol.">
        <title>Natural product diversity associated with the nematode symbionts Photorhabdus and Xenorhabdus.</title>
        <authorList>
            <person name="Tobias N.J."/>
            <person name="Wolff H."/>
            <person name="Djahanschiri B."/>
            <person name="Grundmann F."/>
            <person name="Kronenwerth M."/>
            <person name="Shi Y.M."/>
            <person name="Simonyi S."/>
            <person name="Grun P."/>
            <person name="Shapiro-Ilan D."/>
            <person name="Pidot S.J."/>
            <person name="Stinear T.P."/>
            <person name="Ebersberger I."/>
            <person name="Bode H.B."/>
        </authorList>
    </citation>
    <scope>NUCLEOTIDE SEQUENCE [LARGE SCALE GENOMIC DNA]</scope>
    <source>
        <strain evidence="6 9">DSM 17908</strain>
    </source>
</reference>
<keyword evidence="9" id="KW-1185">Reference proteome</keyword>
<dbReference type="SUPFAM" id="SSF46785">
    <property type="entry name" value="Winged helix' DNA-binding domain"/>
    <property type="match status" value="1"/>
</dbReference>
<dbReference type="GO" id="GO:0003677">
    <property type="term" value="F:DNA binding"/>
    <property type="evidence" value="ECO:0007669"/>
    <property type="project" value="UniProtKB-KW"/>
</dbReference>
<keyword evidence="4" id="KW-0804">Transcription</keyword>
<dbReference type="PROSITE" id="PS50931">
    <property type="entry name" value="HTH_LYSR"/>
    <property type="match status" value="1"/>
</dbReference>
<dbReference type="PRINTS" id="PR00039">
    <property type="entry name" value="HTHLYSR"/>
</dbReference>
<keyword evidence="2" id="KW-0805">Transcription regulation</keyword>
<evidence type="ECO:0000256" key="4">
    <source>
        <dbReference type="ARBA" id="ARBA00023163"/>
    </source>
</evidence>
<evidence type="ECO:0000256" key="2">
    <source>
        <dbReference type="ARBA" id="ARBA00023015"/>
    </source>
</evidence>
<dbReference type="GO" id="GO:0003700">
    <property type="term" value="F:DNA-binding transcription factor activity"/>
    <property type="evidence" value="ECO:0007669"/>
    <property type="project" value="InterPro"/>
</dbReference>
<comment type="similarity">
    <text evidence="1">Belongs to the LysR transcriptional regulatory family.</text>
</comment>
<dbReference type="Gene3D" id="3.40.190.10">
    <property type="entry name" value="Periplasmic binding protein-like II"/>
    <property type="match status" value="2"/>
</dbReference>
<feature type="domain" description="HTH lysR-type" evidence="5">
    <location>
        <begin position="24"/>
        <end position="81"/>
    </location>
</feature>
<sequence length="327" mass="36811">MEIVLSNKLIEFIMTINENNFRGMDLNLLVTFMVLFREQSVSVAADKLHLGQPAVSASLARLRNMFNDPLFIRSGHRMQPTHRAVEIHQSILPIMTQLQTFVFKSDEFIPATVQATMTLGMTDWIEMLLMPKLLPILASRAPGLRINTVESDPFIDAQQLEKGTLDMAISVAVPSIQHICRQTVIPMNFVMLWDTGQLTLKTPVITENYAALQHVMVSYKSANRSQIDTLLESKGLSRSVVYTTPHFSALPGLLKAMPLITTVPCALGKLWQQEYGFESSPLLFDIPSFDIGLLWHERNNSHPILMWLKTIIAELFDCGYENGSEHG</sequence>
<evidence type="ECO:0000256" key="3">
    <source>
        <dbReference type="ARBA" id="ARBA00023125"/>
    </source>
</evidence>
<dbReference type="Proteomes" id="UP000224607">
    <property type="component" value="Unassembled WGS sequence"/>
</dbReference>
<proteinExistence type="inferred from homology"/>
<evidence type="ECO:0000259" key="5">
    <source>
        <dbReference type="PROSITE" id="PS50931"/>
    </source>
</evidence>
<dbReference type="Gene3D" id="1.10.10.10">
    <property type="entry name" value="Winged helix-like DNA-binding domain superfamily/Winged helix DNA-binding domain"/>
    <property type="match status" value="1"/>
</dbReference>
<dbReference type="EMBL" id="FORG01000004">
    <property type="protein sequence ID" value="SFI91696.1"/>
    <property type="molecule type" value="Genomic_DNA"/>
</dbReference>
<dbReference type="Pfam" id="PF03466">
    <property type="entry name" value="LysR_substrate"/>
    <property type="match status" value="1"/>
</dbReference>
<keyword evidence="3" id="KW-0238">DNA-binding</keyword>
<reference evidence="7" key="2">
    <citation type="submission" date="2016-10" db="EMBL/GenBank/DDBJ databases">
        <authorList>
            <person name="de Groot N.N."/>
        </authorList>
    </citation>
    <scope>NUCLEOTIDE SEQUENCE [LARGE SCALE GENOMIC DNA]</scope>
    <source>
        <strain evidence="7">DSM 17908</strain>
    </source>
</reference>
<dbReference type="InterPro" id="IPR005119">
    <property type="entry name" value="LysR_subst-bd"/>
</dbReference>